<keyword evidence="2" id="KW-1185">Reference proteome</keyword>
<protein>
    <submittedName>
        <fullName evidence="1">Uncharacterized protein</fullName>
    </submittedName>
</protein>
<sequence length="157" mass="17290">MGVSIVPNLKEYLMHASHTAKELPAAFTLVNVMDTLRNVAHKIGDGTGQYAGQQSAPPPAQRALLSRVEELLRNPLGEVFNIVPYGKIAQEKGQGRQIFPKRIFDFHPERAHISDSFREESSCEAFSIGDITTQPVTSLKGLHHNRAESERSLTVSG</sequence>
<dbReference type="InParanoid" id="A0A1V9XL67"/>
<dbReference type="AlphaFoldDB" id="A0A1V9XL67"/>
<evidence type="ECO:0000313" key="1">
    <source>
        <dbReference type="EMBL" id="OQR74284.1"/>
    </source>
</evidence>
<dbReference type="Proteomes" id="UP000192247">
    <property type="component" value="Unassembled WGS sequence"/>
</dbReference>
<dbReference type="EMBL" id="MNPL01008309">
    <property type="protein sequence ID" value="OQR74284.1"/>
    <property type="molecule type" value="Genomic_DNA"/>
</dbReference>
<comment type="caution">
    <text evidence="1">The sequence shown here is derived from an EMBL/GenBank/DDBJ whole genome shotgun (WGS) entry which is preliminary data.</text>
</comment>
<evidence type="ECO:0000313" key="2">
    <source>
        <dbReference type="Proteomes" id="UP000192247"/>
    </source>
</evidence>
<reference evidence="1 2" key="1">
    <citation type="journal article" date="2017" name="Gigascience">
        <title>Draft genome of the honey bee ectoparasitic mite, Tropilaelaps mercedesae, is shaped by the parasitic life history.</title>
        <authorList>
            <person name="Dong X."/>
            <person name="Armstrong S.D."/>
            <person name="Xia D."/>
            <person name="Makepeace B.L."/>
            <person name="Darby A.C."/>
            <person name="Kadowaki T."/>
        </authorList>
    </citation>
    <scope>NUCLEOTIDE SEQUENCE [LARGE SCALE GENOMIC DNA]</scope>
    <source>
        <strain evidence="1">Wuxi-XJTLU</strain>
    </source>
</reference>
<proteinExistence type="predicted"/>
<accession>A0A1V9XL67</accession>
<organism evidence="1 2">
    <name type="scientific">Tropilaelaps mercedesae</name>
    <dbReference type="NCBI Taxonomy" id="418985"/>
    <lineage>
        <taxon>Eukaryota</taxon>
        <taxon>Metazoa</taxon>
        <taxon>Ecdysozoa</taxon>
        <taxon>Arthropoda</taxon>
        <taxon>Chelicerata</taxon>
        <taxon>Arachnida</taxon>
        <taxon>Acari</taxon>
        <taxon>Parasitiformes</taxon>
        <taxon>Mesostigmata</taxon>
        <taxon>Gamasina</taxon>
        <taxon>Dermanyssoidea</taxon>
        <taxon>Laelapidae</taxon>
        <taxon>Tropilaelaps</taxon>
    </lineage>
</organism>
<gene>
    <name evidence="1" type="ORF">BIW11_03446</name>
</gene>
<name>A0A1V9XL67_9ACAR</name>